<feature type="transmembrane region" description="Helical" evidence="1">
    <location>
        <begin position="21"/>
        <end position="42"/>
    </location>
</feature>
<organism evidence="2 3">
    <name type="scientific">Treponema ruminis</name>
    <dbReference type="NCBI Taxonomy" id="744515"/>
    <lineage>
        <taxon>Bacteria</taxon>
        <taxon>Pseudomonadati</taxon>
        <taxon>Spirochaetota</taxon>
        <taxon>Spirochaetia</taxon>
        <taxon>Spirochaetales</taxon>
        <taxon>Treponemataceae</taxon>
        <taxon>Treponema</taxon>
    </lineage>
</organism>
<dbReference type="RefSeq" id="WP_184658449.1">
    <property type="nucleotide sequence ID" value="NZ_CP031518.1"/>
</dbReference>
<evidence type="ECO:0000313" key="2">
    <source>
        <dbReference type="EMBL" id="MBB5225812.1"/>
    </source>
</evidence>
<dbReference type="Proteomes" id="UP000518887">
    <property type="component" value="Unassembled WGS sequence"/>
</dbReference>
<dbReference type="EMBL" id="JACHFQ010000003">
    <property type="protein sequence ID" value="MBB5225812.1"/>
    <property type="molecule type" value="Genomic_DNA"/>
</dbReference>
<evidence type="ECO:0000256" key="1">
    <source>
        <dbReference type="SAM" id="Phobius"/>
    </source>
</evidence>
<keyword evidence="1" id="KW-0812">Transmembrane</keyword>
<evidence type="ECO:0000313" key="3">
    <source>
        <dbReference type="Proteomes" id="UP000518887"/>
    </source>
</evidence>
<sequence>MKKVNVSKKIFRNFPFSFFHFLYVITILLLGGGLLVSCNNILEGGDFKEQLEKDIAYANAKSLEIIVQPREGTGSTIPSGKQTVKQGYPLEIRFSEAGSYSFIKWIAVSQEDGSELEGIVFDDPKSPKTNVTVNIDSADVRIIPECSERIVVTEANPGYSDAGVSRDRAITVTFSKKPSKSSFIFSESEIPADATNKKAVFDDEKNEVPGEFWAYTLGGQTYLKNISITNSDGISLAEHFLQPELDGNILTVPVDRSNSIEIESGSSLTIVVTISDGICDDNGVTMNGEKQWRYRATEATDEKATLTLSCENDEGSVYLAGTRDYNISQKITLSFTENADYQFLRWNYDSKIVNIAEPDKINTTAIVVEKTDASEIKAVCAKRLRVSSFSPKIDDKTPSVSKNSSIIITFDHDLPTDAEGYAQLSNISIAVGGSPVKSSFLEPVINGSSVTFAADKTNMLEVPGDQTKTVTVSVPADFFYKTDDGAKVTFGGNGEVFNYKIDSTTLEKAEITFGAAKDSGVITPATGTYHYSIGSEIPLSFALSAGWQFNGWSVSGADQNVADKIKIADEKALSTKISVYEALQGVTVTAKTSECLRVTETSPSEKTNPKDSSIIITFNKPLAKECSALLDKIRVSSDGNSLDSYYTDRSISEISGDNGDFKQITIKNTSYLSVPKNNTKIITVTVPSDFYYNDGDTKISLAEYSFSFTIDHTTEAKTGITYKVVNGEDGSSLSAGTINRPSYEEYNIGEEVELSLDLYSGYQFYGWDITDSYGYSVTDQISYVNSNSSYLAPTLSINKPAEGITVSAICYKRPTISTSSVAPYSSNSAEEVAKNTPIVLTFDHAISDETKDEIIVTYSAISNFNKDSYFSTSISTDKKTVTLTPIKMLPLEHAYETVTVTVPCQKVYYLASDGRTKITPADKDFSWSYRVNSSTLTKTVVRFATNDAAVTGRQINAAGTLLSSGTKQDMNVEQTVNLEFPVESGYKFAGWKVESATTGYTVEPAGYVTSGTITVKNEDKSYFTLVIDGTNPAKAVITSNDAIGNGTDGYGITVLAKDVLLPAITEHTPSSENINPKDSTITITFNKNLAPSCSASLDLIKITMNGNDVSGFFEKRELKNNVITIKNTSLLDVTGSATKKITVTVPAVFYYEPEEGFRAYLSKEESFEYKIDSSTANKTKIRFDSSENSKKSLKVNEASTNDGGILAYNRGETVKLEYEVPAGYKFAGWKTVSPSSDYTVSTSDYVTSGTITVKNGEDTYLTLKVDSDNPVKAVVETIDAIEDYETSGYGIKVLAKDVEMPAVTSVTPGDGIQKTDVAIKLTFNMAMDASKLVYDTDKISITNGAKSMNELFEAPVLSENRKELTITPKGLALKEYIDSLNAAVMNLTVSLGTGITITKDGVSIPLLQNEKSSFTVSYKPEVEQTPPTKISFFATRKECSIAGASSIASADKFVLKQVNNMTKAEIFQNRTKGTVYLYGKYSDLDSGVSSVTVTQRLTNNTTRGIPDVSEETTTVFTKTTSGVEFKNESGGITTFCIPYEITEEDGAILLNVSVADAVGNKAEPTEVFSAIKKSVFYMGEYNGGDGSPYKLYNKCLGIDTSGNYDGDHEYRVDFSTFKNGINDFIFSFEDSQPAIYGSNIYDSDAVCLGFDNLTIQMKYTDKNNNQKIGTFTANGVSYEHHLVLDIDGYLYGRTMELIITDDMGNVGRRTYSFPAETDFLFLLEKQIPYRINYINVECPSSYVGAEFSCWAFFRSGGNYATVNQPIFREEIDYYPNIEMRYDKTGWDEGEDSFNLGKTNTLSKSLKSLKEAALPTVTVPSSNNYSIQKGNSDEIKITLNINKSSWNTCDKIFIFNNDGIKVDKSQNCLYFTEGSTSITFPYSAMNAHKNDMYFSIYGEKNNLRSSATTINIPKVTATAYDTVMPTIRFRFDNEEVPDTTTTSMRIASEYSDSVYRGETCRIYIKDDWSGPKRGTFTLPDGTTYNFNSANSYTVEIPFWKLLNEYNTFNCRYEIYDNNNNKAEGVWSPVIEDCFTCSNTTLTIPGSPLNSSYFYVGQNSGSWSKNDSFIADNRRTENLPASKFIKVTGYHSYGYPGSTFNGTIFKPLIHYTGSASSGKYDYILPNTENSILIASDAPVFAQTLVTNLPYSECSKWTAKEWEAFHKHVGDKYMAFSSSDHSPQKYTIPVSEIESGECYCVVVHFADNSTSMSEVKQK</sequence>
<keyword evidence="1" id="KW-0472">Membrane</keyword>
<gene>
    <name evidence="2" type="ORF">HNP76_001169</name>
</gene>
<comment type="caution">
    <text evidence="2">The sequence shown here is derived from an EMBL/GenBank/DDBJ whole genome shotgun (WGS) entry which is preliminary data.</text>
</comment>
<protein>
    <submittedName>
        <fullName evidence="2">Uncharacterized protein</fullName>
    </submittedName>
</protein>
<reference evidence="2 3" key="1">
    <citation type="submission" date="2020-08" db="EMBL/GenBank/DDBJ databases">
        <title>Genomic Encyclopedia of Type Strains, Phase IV (KMG-IV): sequencing the most valuable type-strain genomes for metagenomic binning, comparative biology and taxonomic classification.</title>
        <authorList>
            <person name="Goeker M."/>
        </authorList>
    </citation>
    <scope>NUCLEOTIDE SEQUENCE [LARGE SCALE GENOMIC DNA]</scope>
    <source>
        <strain evidence="2 3">DSM 103462</strain>
    </source>
</reference>
<keyword evidence="3" id="KW-1185">Reference proteome</keyword>
<proteinExistence type="predicted"/>
<name>A0A7W8LLT5_9SPIR</name>
<keyword evidence="1" id="KW-1133">Transmembrane helix</keyword>
<accession>A0A7W8LLT5</accession>